<dbReference type="AlphaFoldDB" id="A0A6H2HEN9"/>
<protein>
    <submittedName>
        <fullName evidence="1">Uncharacterized protein</fullName>
    </submittedName>
</protein>
<keyword evidence="2" id="KW-1185">Reference proteome</keyword>
<reference evidence="1 2" key="1">
    <citation type="submission" date="2020-04" db="EMBL/GenBank/DDBJ databases">
        <title>Complete genome of a Psychrophilic, Marine, Gas Vacuolate Bacterium Polaromonas vacuolata KCTC 22033T.</title>
        <authorList>
            <person name="Hwang K."/>
            <person name="Kim K.M."/>
        </authorList>
    </citation>
    <scope>NUCLEOTIDE SEQUENCE [LARGE SCALE GENOMIC DNA]</scope>
    <source>
        <strain evidence="1 2">KCTC 22033</strain>
    </source>
</reference>
<dbReference type="RefSeq" id="WP_168923374.1">
    <property type="nucleotide sequence ID" value="NZ_CP051461.1"/>
</dbReference>
<sequence length="615" mass="69155">MSLEKELQKEWPTKGHNGIIGKNTLHSIVQDKEREILKNLLSQIMINALKNETDSEKRDDFYDREKPVLVGMLGRRQAIFKDLSSSVQSLVVEKIFTKQEGEKFVQEQILRKLNISMESLLTSSMFLFNPQNGLLDASDQDLWVGDFDDLVWTMAAGFANQNIPATQALEIVPNPSSNIKTHRFSQIVSETGQQALDILSGKASNFTGFIRSISATSTSSSSSTSTSTSTESTNLWEKTKTNTLENIRKMVDTSLEKMADQDESAANIAFKEGIQKFFQDLVVNNFSRVEKTRPIATLSPEKISDLVAQEANALKTEERQRGNPHCYIDNIVTLVDTLNTSTISEKTSPKKYLEQQEFFKAEIPLTGNRTFFTKILDWFAGRSAEQSALLGIVNSLPDKTLAKADKSALRKYIQSNKPTQIIMNLGKVVGFKIEKKGANNTLEKIDDISTENASLQNFFNLINTTKTGLDKNNRSEILEKIKTASNTCPDKIKAYEESRLRTIKSLMQGLEKLNPIQQPEEFLRHFQNPSVFKFDLIKPLLDPSDTAYEKEKKLFVDVLRQGFYHACKQPPVPNSLVIMFFGQITEKTMAASALLVSKPWLDSQEVLKASGLVFS</sequence>
<evidence type="ECO:0000313" key="2">
    <source>
        <dbReference type="Proteomes" id="UP000502041"/>
    </source>
</evidence>
<name>A0A6H2HEN9_9BURK</name>
<proteinExistence type="predicted"/>
<dbReference type="KEGG" id="pvac:HC248_03258"/>
<dbReference type="EMBL" id="CP051461">
    <property type="protein sequence ID" value="QJC57926.1"/>
    <property type="molecule type" value="Genomic_DNA"/>
</dbReference>
<accession>A0A6H2HEN9</accession>
<organism evidence="1 2">
    <name type="scientific">Polaromonas vacuolata</name>
    <dbReference type="NCBI Taxonomy" id="37448"/>
    <lineage>
        <taxon>Bacteria</taxon>
        <taxon>Pseudomonadati</taxon>
        <taxon>Pseudomonadota</taxon>
        <taxon>Betaproteobacteria</taxon>
        <taxon>Burkholderiales</taxon>
        <taxon>Comamonadaceae</taxon>
        <taxon>Polaromonas</taxon>
    </lineage>
</organism>
<dbReference type="Proteomes" id="UP000502041">
    <property type="component" value="Chromosome"/>
</dbReference>
<gene>
    <name evidence="1" type="ORF">HC248_03258</name>
</gene>
<evidence type="ECO:0000313" key="1">
    <source>
        <dbReference type="EMBL" id="QJC57926.1"/>
    </source>
</evidence>